<feature type="transmembrane region" description="Helical" evidence="1">
    <location>
        <begin position="159"/>
        <end position="179"/>
    </location>
</feature>
<feature type="transmembrane region" description="Helical" evidence="1">
    <location>
        <begin position="85"/>
        <end position="105"/>
    </location>
</feature>
<dbReference type="EMBL" id="JALLPB020000094">
    <property type="protein sequence ID" value="KAL3817712.1"/>
    <property type="molecule type" value="Genomic_DNA"/>
</dbReference>
<reference evidence="2 3" key="1">
    <citation type="submission" date="2024-10" db="EMBL/GenBank/DDBJ databases">
        <title>Updated reference genomes for cyclostephanoid diatoms.</title>
        <authorList>
            <person name="Roberts W.R."/>
            <person name="Alverson A.J."/>
        </authorList>
    </citation>
    <scope>NUCLEOTIDE SEQUENCE [LARGE SCALE GENOMIC DNA]</scope>
    <source>
        <strain evidence="2 3">AJA228-03</strain>
    </source>
</reference>
<dbReference type="Proteomes" id="UP001530377">
    <property type="component" value="Unassembled WGS sequence"/>
</dbReference>
<keyword evidence="1" id="KW-0812">Transmembrane</keyword>
<evidence type="ECO:0000256" key="1">
    <source>
        <dbReference type="SAM" id="Phobius"/>
    </source>
</evidence>
<comment type="caution">
    <text evidence="2">The sequence shown here is derived from an EMBL/GenBank/DDBJ whole genome shotgun (WGS) entry which is preliminary data.</text>
</comment>
<keyword evidence="1" id="KW-0472">Membrane</keyword>
<keyword evidence="1" id="KW-1133">Transmembrane helix</keyword>
<name>A0ABD3RZR9_9STRA</name>
<evidence type="ECO:0000313" key="3">
    <source>
        <dbReference type="Proteomes" id="UP001530377"/>
    </source>
</evidence>
<keyword evidence="3" id="KW-1185">Reference proteome</keyword>
<organism evidence="2 3">
    <name type="scientific">Cyclostephanos tholiformis</name>
    <dbReference type="NCBI Taxonomy" id="382380"/>
    <lineage>
        <taxon>Eukaryota</taxon>
        <taxon>Sar</taxon>
        <taxon>Stramenopiles</taxon>
        <taxon>Ochrophyta</taxon>
        <taxon>Bacillariophyta</taxon>
        <taxon>Coscinodiscophyceae</taxon>
        <taxon>Thalassiosirophycidae</taxon>
        <taxon>Stephanodiscales</taxon>
        <taxon>Stephanodiscaceae</taxon>
        <taxon>Cyclostephanos</taxon>
    </lineage>
</organism>
<proteinExistence type="predicted"/>
<protein>
    <submittedName>
        <fullName evidence="2">Uncharacterized protein</fullName>
    </submittedName>
</protein>
<evidence type="ECO:0000313" key="2">
    <source>
        <dbReference type="EMBL" id="KAL3817712.1"/>
    </source>
</evidence>
<sequence length="745" mass="85201">MFPSLLWPRLVIDNNGFIDPRGIHVMVEETLVFAIAAIVEIQFITILMRSDGNCRSTLHYENDEFSIKYTFVDRVWESIFSLSQYVWMAPFFCFLCVVEAFVRAVEARKAALDNRALDELEKSLLRAAQRSSTRLSMFFLGAVADQNHKKRRLTTVSKVLRSWIPATATIAFWLFILPIDVADFQVHCGRDGLNDSSVANQWINRMLISFSALRSSFHGFLESIFWTKILPFRIHKEPQRFVQRLQVILRWIRFMRFAGPLFRMHCISTAVRVVWAAKVQHQRSERERQKRIERPSLLFHDLQNLLQLAKVQTALARVPSFSLQTSPTLNKISSSVMETYNKRRDFGKKVSVQLTKLQKDYMNFGNESFTATSDLYDRITRLSQDITTTINTERRNYSNRYLKSIRSILSSRKYLISPRTRFSLTWRMTVTNCLLLEIARLCASWHLSKTFTVPLSQVVSRLFVDCQKGPEQMKSALDFITDPINRFRRHMFSMFHIFGPPPVDIAACIPSGPHAMLFVMIGRMLEFFVDAVVFFDIFVWFFTGDIDETHAIIPCIIPGTLVQVLDHPTLPDLLPSLMKSNLATFAAIGYSRCLRWILAVIPALKMLVLDPLTAYFFNHLEGDIGLMHYAESVGMLTPERRSGLLQPSTGAHDFPPSASTGAVADPRYSFDRQFSMLFNTSSVGLSVDASPYSSRHELVSMTSTDGSQAEKGGLIQPINSGIPMKNSPKKHNLSVHFDLFNDKSE</sequence>
<gene>
    <name evidence="2" type="ORF">ACHAXA_002472</name>
</gene>
<accession>A0ABD3RZR9</accession>
<dbReference type="AlphaFoldDB" id="A0ABD3RZR9"/>